<protein>
    <submittedName>
        <fullName evidence="1">Uncharacterized protein</fullName>
    </submittedName>
</protein>
<gene>
    <name evidence="1" type="ORF">OLEA9_A095669</name>
</gene>
<keyword evidence="2" id="KW-1185">Reference proteome</keyword>
<sequence length="100" mass="10503">MVIGHNMVDLPVQAALDAGVSSEQLVSAQGQHDVHVDVPFTQVVGRFKSVRKVHIRDSITRAGNAAYVAGNDNFGAGIASLCAGNNVICAGNAVFFYRSC</sequence>
<evidence type="ECO:0000313" key="2">
    <source>
        <dbReference type="Proteomes" id="UP000594638"/>
    </source>
</evidence>
<accession>A0A8S0UTC5</accession>
<name>A0A8S0UTC5_OLEEU</name>
<organism evidence="1 2">
    <name type="scientific">Olea europaea subsp. europaea</name>
    <dbReference type="NCBI Taxonomy" id="158383"/>
    <lineage>
        <taxon>Eukaryota</taxon>
        <taxon>Viridiplantae</taxon>
        <taxon>Streptophyta</taxon>
        <taxon>Embryophyta</taxon>
        <taxon>Tracheophyta</taxon>
        <taxon>Spermatophyta</taxon>
        <taxon>Magnoliopsida</taxon>
        <taxon>eudicotyledons</taxon>
        <taxon>Gunneridae</taxon>
        <taxon>Pentapetalae</taxon>
        <taxon>asterids</taxon>
        <taxon>lamiids</taxon>
        <taxon>Lamiales</taxon>
        <taxon>Oleaceae</taxon>
        <taxon>Oleeae</taxon>
        <taxon>Olea</taxon>
    </lineage>
</organism>
<dbReference type="Gramene" id="OE9A095669T1">
    <property type="protein sequence ID" value="OE9A095669C1"/>
    <property type="gene ID" value="OE9A095669"/>
</dbReference>
<dbReference type="EMBL" id="CACTIH010009032">
    <property type="protein sequence ID" value="CAA3019897.1"/>
    <property type="molecule type" value="Genomic_DNA"/>
</dbReference>
<proteinExistence type="predicted"/>
<reference evidence="1 2" key="1">
    <citation type="submission" date="2019-12" db="EMBL/GenBank/DDBJ databases">
        <authorList>
            <person name="Alioto T."/>
            <person name="Alioto T."/>
            <person name="Gomez Garrido J."/>
        </authorList>
    </citation>
    <scope>NUCLEOTIDE SEQUENCE [LARGE SCALE GENOMIC DNA]</scope>
</reference>
<comment type="caution">
    <text evidence="1">The sequence shown here is derived from an EMBL/GenBank/DDBJ whole genome shotgun (WGS) entry which is preliminary data.</text>
</comment>
<dbReference type="AlphaFoldDB" id="A0A8S0UTC5"/>
<dbReference type="Proteomes" id="UP000594638">
    <property type="component" value="Unassembled WGS sequence"/>
</dbReference>
<evidence type="ECO:0000313" key="1">
    <source>
        <dbReference type="EMBL" id="CAA3019897.1"/>
    </source>
</evidence>